<accession>A0A873WH88</accession>
<reference evidence="1" key="1">
    <citation type="submission" date="2020-10" db="EMBL/GenBank/DDBJ databases">
        <title>The Isolation and Genome Sequence of a Novel Cyanophage S-H9-2 from the Yellow Sea, China.</title>
        <authorList>
            <person name="Jiang T."/>
            <person name="Luo L."/>
        </authorList>
    </citation>
    <scope>NUCLEOTIDE SEQUENCE</scope>
</reference>
<dbReference type="EMBL" id="MW147367">
    <property type="protein sequence ID" value="QPB08322.1"/>
    <property type="molecule type" value="Genomic_DNA"/>
</dbReference>
<dbReference type="RefSeq" id="YP_010669307.1">
    <property type="nucleotide sequence ID" value="NC_070960.1"/>
</dbReference>
<sequence>MATNYTICSNTDIKRLSSRGGSTGLKYPWFDPTIKVGSGFFIERSIQDINQDKGRPSIPTKSLEQYGIRYRTYKGEFNGRYGYYCERVK</sequence>
<organism evidence="1 2">
    <name type="scientific">Synechococcus phage S-H9-2</name>
    <dbReference type="NCBI Taxonomy" id="2783669"/>
    <lineage>
        <taxon>Viruses</taxon>
        <taxon>Duplodnaviria</taxon>
        <taxon>Heunggongvirae</taxon>
        <taxon>Uroviricota</taxon>
        <taxon>Caudoviricetes</taxon>
        <taxon>Pantevenvirales</taxon>
        <taxon>Kyanoviridae</taxon>
        <taxon>Yushanluvirus</taxon>
        <taxon>Yushanluvirus satich</taxon>
    </lineage>
</organism>
<name>A0A873WH88_9CAUD</name>
<dbReference type="Proteomes" id="UP000662754">
    <property type="component" value="Segment"/>
</dbReference>
<protein>
    <submittedName>
        <fullName evidence="1">Uncharacterized protein</fullName>
    </submittedName>
</protein>
<keyword evidence="2" id="KW-1185">Reference proteome</keyword>
<dbReference type="GeneID" id="77945477"/>
<evidence type="ECO:0000313" key="2">
    <source>
        <dbReference type="Proteomes" id="UP000662754"/>
    </source>
</evidence>
<evidence type="ECO:0000313" key="1">
    <source>
        <dbReference type="EMBL" id="QPB08322.1"/>
    </source>
</evidence>
<proteinExistence type="predicted"/>
<dbReference type="KEGG" id="vg:77945477"/>